<sequence length="390" mass="43769">MLMQFSLIHGSLPTKGRGLYLALILLVLSAGCSPENSSDQNLPEITVLDRFTKAISVDDNLLYAPVSIQIDAEGNLYVLDTAVMQVQVLDAGEPRLIRSIAGPGRGPGEIVRPSHIRLANNMIHVIDTGQFVIQRYSLDGRFHSAISYGEWGYFPSVAAPPPAPVNPSAVITPDLDNKPHILANGDLMLSPMGVRDSISSLYRRYNSDREFLARIGHIPDGSSFILSNEEVKSDIQENRIPSFYLPKAFPVSSAQDEDLIYMIFSSMPKIARYQSDGIMAWEKEITGISELDSIKTGFFSSMERIMQNDSRFRITLNFYHSGTVSPEGELWLITQYRDIYLHRFSANGALLNRYKLVAEDEKLKPIFDIHFERKEIFIVNSDGEVLLFPY</sequence>
<keyword evidence="2" id="KW-1185">Reference proteome</keyword>
<dbReference type="Pfam" id="PF17170">
    <property type="entry name" value="DUF5128"/>
    <property type="match status" value="1"/>
</dbReference>
<organism evidence="1 2">
    <name type="scientific">Rhodohalobacter mucosus</name>
    <dbReference type="NCBI Taxonomy" id="2079485"/>
    <lineage>
        <taxon>Bacteria</taxon>
        <taxon>Pseudomonadati</taxon>
        <taxon>Balneolota</taxon>
        <taxon>Balneolia</taxon>
        <taxon>Balneolales</taxon>
        <taxon>Balneolaceae</taxon>
        <taxon>Rhodohalobacter</taxon>
    </lineage>
</organism>
<dbReference type="EMBL" id="QGGB01000003">
    <property type="protein sequence ID" value="PWN07318.1"/>
    <property type="molecule type" value="Genomic_DNA"/>
</dbReference>
<dbReference type="AlphaFoldDB" id="A0A316TTW4"/>
<proteinExistence type="predicted"/>
<comment type="caution">
    <text evidence="1">The sequence shown here is derived from an EMBL/GenBank/DDBJ whole genome shotgun (WGS) entry which is preliminary data.</text>
</comment>
<dbReference type="SUPFAM" id="SSF101898">
    <property type="entry name" value="NHL repeat"/>
    <property type="match status" value="1"/>
</dbReference>
<protein>
    <recommendedName>
        <fullName evidence="3">6-bladed beta-propeller protein</fullName>
    </recommendedName>
</protein>
<evidence type="ECO:0000313" key="2">
    <source>
        <dbReference type="Proteomes" id="UP000245533"/>
    </source>
</evidence>
<evidence type="ECO:0008006" key="3">
    <source>
        <dbReference type="Google" id="ProtNLM"/>
    </source>
</evidence>
<gene>
    <name evidence="1" type="ORF">DDZ15_03355</name>
</gene>
<dbReference type="Proteomes" id="UP000245533">
    <property type="component" value="Unassembled WGS sequence"/>
</dbReference>
<reference evidence="1 2" key="1">
    <citation type="submission" date="2018-05" db="EMBL/GenBank/DDBJ databases">
        <title>Rhodohalobacter halophilus gen. nov., sp. nov., a moderately halophilic member of the family Balneolaceae.</title>
        <authorList>
            <person name="Liu Z.-W."/>
        </authorList>
    </citation>
    <scope>NUCLEOTIDE SEQUENCE [LARGE SCALE GENOMIC DNA]</scope>
    <source>
        <strain evidence="1 2">8A47</strain>
    </source>
</reference>
<dbReference type="InterPro" id="IPR011042">
    <property type="entry name" value="6-blade_b-propeller_TolB-like"/>
</dbReference>
<accession>A0A316TTW4</accession>
<name>A0A316TTW4_9BACT</name>
<evidence type="ECO:0000313" key="1">
    <source>
        <dbReference type="EMBL" id="PWN07318.1"/>
    </source>
</evidence>
<dbReference type="Gene3D" id="2.120.10.30">
    <property type="entry name" value="TolB, C-terminal domain"/>
    <property type="match status" value="1"/>
</dbReference>